<dbReference type="EMBL" id="JBBNAF010000010">
    <property type="protein sequence ID" value="KAK9107834.1"/>
    <property type="molecule type" value="Genomic_DNA"/>
</dbReference>
<evidence type="ECO:0000259" key="1">
    <source>
        <dbReference type="Pfam" id="PF07995"/>
    </source>
</evidence>
<reference evidence="2 3" key="1">
    <citation type="submission" date="2024-01" db="EMBL/GenBank/DDBJ databases">
        <title>Genome assemblies of Stephania.</title>
        <authorList>
            <person name="Yang L."/>
        </authorList>
    </citation>
    <scope>NUCLEOTIDE SEQUENCE [LARGE SCALE GENOMIC DNA]</scope>
    <source>
        <strain evidence="2">YNDBR</strain>
        <tissue evidence="2">Leaf</tissue>
    </source>
</reference>
<dbReference type="InterPro" id="IPR011041">
    <property type="entry name" value="Quinoprot_gluc/sorb_DH_b-prop"/>
</dbReference>
<comment type="caution">
    <text evidence="2">The sequence shown here is derived from an EMBL/GenBank/DDBJ whole genome shotgun (WGS) entry which is preliminary data.</text>
</comment>
<accession>A0AAP0I3W6</accession>
<dbReference type="Pfam" id="PF07995">
    <property type="entry name" value="GSDH"/>
    <property type="match status" value="1"/>
</dbReference>
<dbReference type="Gene3D" id="2.120.10.30">
    <property type="entry name" value="TolB, C-terminal domain"/>
    <property type="match status" value="2"/>
</dbReference>
<keyword evidence="3" id="KW-1185">Reference proteome</keyword>
<dbReference type="InterPro" id="IPR011042">
    <property type="entry name" value="6-blade_b-propeller_TolB-like"/>
</dbReference>
<name>A0AAP0I3W6_9MAGN</name>
<organism evidence="2 3">
    <name type="scientific">Stephania yunnanensis</name>
    <dbReference type="NCBI Taxonomy" id="152371"/>
    <lineage>
        <taxon>Eukaryota</taxon>
        <taxon>Viridiplantae</taxon>
        <taxon>Streptophyta</taxon>
        <taxon>Embryophyta</taxon>
        <taxon>Tracheophyta</taxon>
        <taxon>Spermatophyta</taxon>
        <taxon>Magnoliopsida</taxon>
        <taxon>Ranunculales</taxon>
        <taxon>Menispermaceae</taxon>
        <taxon>Menispermoideae</taxon>
        <taxon>Cissampelideae</taxon>
        <taxon>Stephania</taxon>
    </lineage>
</organism>
<dbReference type="PANTHER" id="PTHR19328:SF13">
    <property type="entry name" value="HIPL1 PROTEIN"/>
    <property type="match status" value="1"/>
</dbReference>
<sequence length="741" mass="81358">MSFTTASCIPSSSFVCRPMLTSVLLLLRGDPHDVLSSSSHVSIRPCIESQPRHRYHLVRFDGTRVRSRLRSTLIPITKPCYNPETVPTDPPLPYPESEPVVSPPTYIHASVASSSWFFTRDAKHSMTISSRCLHCVLDVIVEAHVRTIRSTILKDSFLILLICLSPLTYWNQLWEPFNSGTPLAFCPYNGTVCCDSAEDSQLQKRFQAMNVSDTACASLLKSILCAKCDQFSSELFKAESGLRMVPVLCNSTVSVNSSQSTSTEGLGLPVNSTATKIAELWKSKADFCKAFGGSSEDESVCFDGEPVKLNNNKALDAPKGLCVEKIGNGSYLNMVAHPDRSNRVFLSNQKGQIWLATVPEQGSGGVLDINEFKTFLDISDEVLFDTELGLMGMAFHPSFTQNGRFFVSYNCDKVSSPRCSGRCSCNSNADCDPSKLHPDNGAQPCRYHSVIAEYTINKTGLEPSMATSAHPSEVRRIFTMGLPFTGHHAGQILFGPTDGYLYFMMGDGGSRGDPYNFAQNKKSLLGKIMRFNIDDLQITKGGNYGWRVYEGNSLYHPLQSPGGNTSANSINPIFPVMGYSHNDVNKNEGSASITGGYFYRSKSDPCMYGRYLYTDLFAGGLWAGNETPENSGNFTSTRIPFSCANDSPMQCNTVEDSPLPALGYIFSFGEDNRKDLFILASSGLYRVVRPSRCNYACSKEDLSVLQNPSPKPSSSSLGSRLGGIYNGFVFSFICTFLLLHS</sequence>
<dbReference type="PANTHER" id="PTHR19328">
    <property type="entry name" value="HEDGEHOG-INTERACTING PROTEIN"/>
    <property type="match status" value="1"/>
</dbReference>
<evidence type="ECO:0000313" key="2">
    <source>
        <dbReference type="EMBL" id="KAK9107834.1"/>
    </source>
</evidence>
<dbReference type="AlphaFoldDB" id="A0AAP0I3W6"/>
<dbReference type="SUPFAM" id="SSF50952">
    <property type="entry name" value="Soluble quinoprotein glucose dehydrogenase"/>
    <property type="match status" value="1"/>
</dbReference>
<dbReference type="InterPro" id="IPR012938">
    <property type="entry name" value="Glc/Sorbosone_DH"/>
</dbReference>
<evidence type="ECO:0000313" key="3">
    <source>
        <dbReference type="Proteomes" id="UP001420932"/>
    </source>
</evidence>
<proteinExistence type="predicted"/>
<feature type="domain" description="Glucose/Sorbosone dehydrogenase" evidence="1">
    <location>
        <begin position="334"/>
        <end position="534"/>
    </location>
</feature>
<protein>
    <recommendedName>
        <fullName evidence="1">Glucose/Sorbosone dehydrogenase domain-containing protein</fullName>
    </recommendedName>
</protein>
<dbReference type="Proteomes" id="UP001420932">
    <property type="component" value="Unassembled WGS sequence"/>
</dbReference>
<gene>
    <name evidence="2" type="ORF">Syun_023845</name>
</gene>